<accession>A0A4C1ZFR7</accession>
<keyword evidence="3" id="KW-1185">Reference proteome</keyword>
<dbReference type="AlphaFoldDB" id="A0A4C1ZFR7"/>
<sequence>MPLMPGAESFSDERTKFNSYAEKSASKLRVRGKELRGNFPYNLSTGKRHQEKHSQKPRHPSNFYLRSRLDSAHIPERTGAGLDQKVDSPVGLDYGLEQRVGTPLFRMQK</sequence>
<organism evidence="2 3">
    <name type="scientific">Eumeta variegata</name>
    <name type="common">Bagworm moth</name>
    <name type="synonym">Eumeta japonica</name>
    <dbReference type="NCBI Taxonomy" id="151549"/>
    <lineage>
        <taxon>Eukaryota</taxon>
        <taxon>Metazoa</taxon>
        <taxon>Ecdysozoa</taxon>
        <taxon>Arthropoda</taxon>
        <taxon>Hexapoda</taxon>
        <taxon>Insecta</taxon>
        <taxon>Pterygota</taxon>
        <taxon>Neoptera</taxon>
        <taxon>Endopterygota</taxon>
        <taxon>Lepidoptera</taxon>
        <taxon>Glossata</taxon>
        <taxon>Ditrysia</taxon>
        <taxon>Tineoidea</taxon>
        <taxon>Psychidae</taxon>
        <taxon>Oiketicinae</taxon>
        <taxon>Eumeta</taxon>
    </lineage>
</organism>
<comment type="caution">
    <text evidence="2">The sequence shown here is derived from an EMBL/GenBank/DDBJ whole genome shotgun (WGS) entry which is preliminary data.</text>
</comment>
<feature type="compositionally biased region" description="Basic residues" evidence="1">
    <location>
        <begin position="46"/>
        <end position="59"/>
    </location>
</feature>
<gene>
    <name evidence="2" type="ORF">EVAR_85761_1</name>
</gene>
<protein>
    <submittedName>
        <fullName evidence="2">Uncharacterized protein</fullName>
    </submittedName>
</protein>
<evidence type="ECO:0000313" key="2">
    <source>
        <dbReference type="EMBL" id="GBP86628.1"/>
    </source>
</evidence>
<dbReference type="EMBL" id="BGZK01001804">
    <property type="protein sequence ID" value="GBP86628.1"/>
    <property type="molecule type" value="Genomic_DNA"/>
</dbReference>
<reference evidence="2 3" key="1">
    <citation type="journal article" date="2019" name="Commun. Biol.">
        <title>The bagworm genome reveals a unique fibroin gene that provides high tensile strength.</title>
        <authorList>
            <person name="Kono N."/>
            <person name="Nakamura H."/>
            <person name="Ohtoshi R."/>
            <person name="Tomita M."/>
            <person name="Numata K."/>
            <person name="Arakawa K."/>
        </authorList>
    </citation>
    <scope>NUCLEOTIDE SEQUENCE [LARGE SCALE GENOMIC DNA]</scope>
</reference>
<dbReference type="Proteomes" id="UP000299102">
    <property type="component" value="Unassembled WGS sequence"/>
</dbReference>
<proteinExistence type="predicted"/>
<evidence type="ECO:0000256" key="1">
    <source>
        <dbReference type="SAM" id="MobiDB-lite"/>
    </source>
</evidence>
<evidence type="ECO:0000313" key="3">
    <source>
        <dbReference type="Proteomes" id="UP000299102"/>
    </source>
</evidence>
<feature type="region of interest" description="Disordered" evidence="1">
    <location>
        <begin position="37"/>
        <end position="63"/>
    </location>
</feature>
<name>A0A4C1ZFR7_EUMVA</name>